<dbReference type="AlphaFoldDB" id="A0AAD1YBD6"/>
<reference evidence="1" key="1">
    <citation type="submission" date="2023-07" db="EMBL/GenBank/DDBJ databases">
        <authorList>
            <consortium name="AG Swart"/>
            <person name="Singh M."/>
            <person name="Singh A."/>
            <person name="Seah K."/>
            <person name="Emmerich C."/>
        </authorList>
    </citation>
    <scope>NUCLEOTIDE SEQUENCE</scope>
    <source>
        <strain evidence="1">DP1</strain>
    </source>
</reference>
<evidence type="ECO:0000313" key="2">
    <source>
        <dbReference type="Proteomes" id="UP001295684"/>
    </source>
</evidence>
<dbReference type="Proteomes" id="UP001295684">
    <property type="component" value="Unassembled WGS sequence"/>
</dbReference>
<gene>
    <name evidence="1" type="ORF">ECRASSUSDP1_LOCUS29319</name>
</gene>
<name>A0AAD1YBD6_EUPCR</name>
<proteinExistence type="predicted"/>
<keyword evidence="2" id="KW-1185">Reference proteome</keyword>
<organism evidence="1 2">
    <name type="scientific">Euplotes crassus</name>
    <dbReference type="NCBI Taxonomy" id="5936"/>
    <lineage>
        <taxon>Eukaryota</taxon>
        <taxon>Sar</taxon>
        <taxon>Alveolata</taxon>
        <taxon>Ciliophora</taxon>
        <taxon>Intramacronucleata</taxon>
        <taxon>Spirotrichea</taxon>
        <taxon>Hypotrichia</taxon>
        <taxon>Euplotida</taxon>
        <taxon>Euplotidae</taxon>
        <taxon>Moneuplotes</taxon>
    </lineage>
</organism>
<accession>A0AAD1YBD6</accession>
<dbReference type="EMBL" id="CAMPGE010030175">
    <property type="protein sequence ID" value="CAI2387685.1"/>
    <property type="molecule type" value="Genomic_DNA"/>
</dbReference>
<sequence>MGLFPKCETFADCGEATHIVRKTANNLLAKDVFVCVSYNIKKLISFKDQHKLHKIWDDLSGELDSFRDLFLKLKCRLREIRLENNCGDLPQLQDKIKTLLNGIEDSRAMKYYHKQLHIRAFHEHKKNTNLLKKTSISPSETSRLP</sequence>
<protein>
    <submittedName>
        <fullName evidence="1">Uncharacterized protein</fullName>
    </submittedName>
</protein>
<evidence type="ECO:0000313" key="1">
    <source>
        <dbReference type="EMBL" id="CAI2387685.1"/>
    </source>
</evidence>
<comment type="caution">
    <text evidence="1">The sequence shown here is derived from an EMBL/GenBank/DDBJ whole genome shotgun (WGS) entry which is preliminary data.</text>
</comment>